<dbReference type="RefSeq" id="WP_116062680.1">
    <property type="nucleotide sequence ID" value="NZ_QRDZ01000018.1"/>
</dbReference>
<dbReference type="InterPro" id="IPR045886">
    <property type="entry name" value="ThiF/MoeB/HesA"/>
</dbReference>
<evidence type="ECO:0000256" key="1">
    <source>
        <dbReference type="ARBA" id="ARBA00009919"/>
    </source>
</evidence>
<feature type="domain" description="THIF-type NAD/FAD binding fold" evidence="2">
    <location>
        <begin position="13"/>
        <end position="250"/>
    </location>
</feature>
<gene>
    <name evidence="3" type="ORF">DFP98_11867</name>
</gene>
<dbReference type="InterPro" id="IPR000594">
    <property type="entry name" value="ThiF_NAD_FAD-bd"/>
</dbReference>
<dbReference type="FunFam" id="3.40.50.720:FF:000080">
    <property type="entry name" value="Thiazole biosynthesis adenylyltransferase ThiF"/>
    <property type="match status" value="1"/>
</dbReference>
<dbReference type="Pfam" id="PF00899">
    <property type="entry name" value="ThiF"/>
    <property type="match status" value="1"/>
</dbReference>
<dbReference type="SUPFAM" id="SSF69572">
    <property type="entry name" value="Activating enzymes of the ubiquitin-like proteins"/>
    <property type="match status" value="1"/>
</dbReference>
<dbReference type="PANTHER" id="PTHR10953:SF102">
    <property type="entry name" value="ADENYLYLTRANSFERASE AND SULFURTRANSFERASE MOCS3"/>
    <property type="match status" value="1"/>
</dbReference>
<dbReference type="Proteomes" id="UP000256977">
    <property type="component" value="Unassembled WGS sequence"/>
</dbReference>
<evidence type="ECO:0000259" key="2">
    <source>
        <dbReference type="Pfam" id="PF00899"/>
    </source>
</evidence>
<dbReference type="InterPro" id="IPR035985">
    <property type="entry name" value="Ubiquitin-activating_enz"/>
</dbReference>
<reference evidence="3 4" key="1">
    <citation type="submission" date="2018-07" db="EMBL/GenBank/DDBJ databases">
        <title>Genomic Encyclopedia of Type Strains, Phase III (KMG-III): the genomes of soil and plant-associated and newly described type strains.</title>
        <authorList>
            <person name="Whitman W."/>
        </authorList>
    </citation>
    <scope>NUCLEOTIDE SEQUENCE [LARGE SCALE GENOMIC DNA]</scope>
    <source>
        <strain evidence="3 4">CECT 7287</strain>
    </source>
</reference>
<organism evidence="3 4">
    <name type="scientific">Cohnella phaseoli</name>
    <dbReference type="NCBI Taxonomy" id="456490"/>
    <lineage>
        <taxon>Bacteria</taxon>
        <taxon>Bacillati</taxon>
        <taxon>Bacillota</taxon>
        <taxon>Bacilli</taxon>
        <taxon>Bacillales</taxon>
        <taxon>Paenibacillaceae</taxon>
        <taxon>Cohnella</taxon>
    </lineage>
</organism>
<dbReference type="CDD" id="cd00757">
    <property type="entry name" value="ThiF_MoeB_HesA_family"/>
    <property type="match status" value="1"/>
</dbReference>
<dbReference type="AlphaFoldDB" id="A0A3D9IXK3"/>
<dbReference type="GO" id="GO:0008146">
    <property type="term" value="F:sulfotransferase activity"/>
    <property type="evidence" value="ECO:0007669"/>
    <property type="project" value="TreeGrafter"/>
</dbReference>
<protein>
    <submittedName>
        <fullName evidence="3">Adenylyltransferase/sulfurtransferase</fullName>
    </submittedName>
</protein>
<dbReference type="OrthoDB" id="9804286at2"/>
<dbReference type="EMBL" id="QRDZ01000018">
    <property type="protein sequence ID" value="RED66445.1"/>
    <property type="molecule type" value="Genomic_DNA"/>
</dbReference>
<proteinExistence type="inferred from homology"/>
<dbReference type="GO" id="GO:0004792">
    <property type="term" value="F:thiosulfate-cyanide sulfurtransferase activity"/>
    <property type="evidence" value="ECO:0007669"/>
    <property type="project" value="TreeGrafter"/>
</dbReference>
<dbReference type="GO" id="GO:0016779">
    <property type="term" value="F:nucleotidyltransferase activity"/>
    <property type="evidence" value="ECO:0007669"/>
    <property type="project" value="UniProtKB-KW"/>
</dbReference>
<dbReference type="PANTHER" id="PTHR10953">
    <property type="entry name" value="UBIQUITIN-ACTIVATING ENZYME E1"/>
    <property type="match status" value="1"/>
</dbReference>
<dbReference type="PRINTS" id="PR00420">
    <property type="entry name" value="RNGMNOXGNASE"/>
</dbReference>
<keyword evidence="3" id="KW-0808">Transferase</keyword>
<comment type="similarity">
    <text evidence="1">Belongs to the HesA/MoeB/ThiF family.</text>
</comment>
<accession>A0A3D9IXK3</accession>
<evidence type="ECO:0000313" key="3">
    <source>
        <dbReference type="EMBL" id="RED66445.1"/>
    </source>
</evidence>
<name>A0A3D9IXK3_9BACL</name>
<comment type="caution">
    <text evidence="3">The sequence shown here is derived from an EMBL/GenBank/DDBJ whole genome shotgun (WGS) entry which is preliminary data.</text>
</comment>
<sequence>MLREAETEAEERYSQQIRFAPIGAQGQRRLGEASVLVVGAGALGASLAQHMVRAGVGRLRLVDRDYVELSNLHRQTLYDEEDAEAALPKAVAAAAKLRRVNGRARIEAFVADVDRRNAESLAADVDLVLDGTDNAATRLLLSDACFSRGIPLVYGGVAGSGGMTALLVPGDHCCLRCLLGEEAPGGEDGPTCDTLGVISPAVEMVAALQAAEALKALTGNRSALRGTWLTVDAWHFSVKEWKLPPPVEPCPYCGWGESAAAARRELAEHGDSFRLSANGERAKEQNATEAALLCVRRAVAAEDVSIADRSESATGNALFGDDREAAKLIVLCGRDTFQLALKPSVSLSEWRRRLVAAGCAITADNRYLLRASTAAEERIVIFAEGRALIQGAGEPERAMEIYRHYLSDGTGREADETSVGF</sequence>
<dbReference type="GO" id="GO:0005829">
    <property type="term" value="C:cytosol"/>
    <property type="evidence" value="ECO:0007669"/>
    <property type="project" value="TreeGrafter"/>
</dbReference>
<dbReference type="GO" id="GO:0008641">
    <property type="term" value="F:ubiquitin-like modifier activating enzyme activity"/>
    <property type="evidence" value="ECO:0007669"/>
    <property type="project" value="InterPro"/>
</dbReference>
<keyword evidence="3" id="KW-0548">Nucleotidyltransferase</keyword>
<dbReference type="Gene3D" id="3.40.50.720">
    <property type="entry name" value="NAD(P)-binding Rossmann-like Domain"/>
    <property type="match status" value="1"/>
</dbReference>
<keyword evidence="4" id="KW-1185">Reference proteome</keyword>
<evidence type="ECO:0000313" key="4">
    <source>
        <dbReference type="Proteomes" id="UP000256977"/>
    </source>
</evidence>